<organism evidence="1 2">
    <name type="scientific">Boeremia exigua</name>
    <dbReference type="NCBI Taxonomy" id="749465"/>
    <lineage>
        <taxon>Eukaryota</taxon>
        <taxon>Fungi</taxon>
        <taxon>Dikarya</taxon>
        <taxon>Ascomycota</taxon>
        <taxon>Pezizomycotina</taxon>
        <taxon>Dothideomycetes</taxon>
        <taxon>Pleosporomycetidae</taxon>
        <taxon>Pleosporales</taxon>
        <taxon>Pleosporineae</taxon>
        <taxon>Didymellaceae</taxon>
        <taxon>Boeremia</taxon>
    </lineage>
</organism>
<reference evidence="1" key="1">
    <citation type="submission" date="2022-11" db="EMBL/GenBank/DDBJ databases">
        <title>Genome Sequence of Boeremia exigua.</title>
        <authorList>
            <person name="Buettner E."/>
        </authorList>
    </citation>
    <scope>NUCLEOTIDE SEQUENCE</scope>
    <source>
        <strain evidence="1">CU02</strain>
    </source>
</reference>
<protein>
    <submittedName>
        <fullName evidence="1">Uncharacterized protein</fullName>
    </submittedName>
</protein>
<evidence type="ECO:0000313" key="2">
    <source>
        <dbReference type="Proteomes" id="UP001153331"/>
    </source>
</evidence>
<sequence length="277" mass="30368">MGKSRKRRAPVLTSRIDHAEEWGLSANRAKHIHLSRTAAQHHDDNEALRPHITHNPSSTHTTGRAAVAMSSKKHVLLQEPLQAVAEACARLERPPIPLARPGSVPPRAFRGEQARLRAATAEGTDYRDGESAREVEAPRPIPPTHGPRRLKVRAQPTCPDPGSSTEMDEPVDGWGGMSVGGAFVAFVQVLVGGDCILRFIWQMAFWTLGSGYWKLRTFADSPPATAAASTQLRIAQLRALRSRTRAVWRKPPISQIAVESHDHSRIAQCAQSPEAEL</sequence>
<dbReference type="Proteomes" id="UP001153331">
    <property type="component" value="Unassembled WGS sequence"/>
</dbReference>
<name>A0ACC2I6B5_9PLEO</name>
<comment type="caution">
    <text evidence="1">The sequence shown here is derived from an EMBL/GenBank/DDBJ whole genome shotgun (WGS) entry which is preliminary data.</text>
</comment>
<accession>A0ACC2I6B5</accession>
<gene>
    <name evidence="1" type="ORF">OPT61_g6528</name>
</gene>
<keyword evidence="2" id="KW-1185">Reference proteome</keyword>
<proteinExistence type="predicted"/>
<evidence type="ECO:0000313" key="1">
    <source>
        <dbReference type="EMBL" id="KAJ8110700.1"/>
    </source>
</evidence>
<dbReference type="EMBL" id="JAPHNI010000474">
    <property type="protein sequence ID" value="KAJ8110700.1"/>
    <property type="molecule type" value="Genomic_DNA"/>
</dbReference>